<proteinExistence type="predicted"/>
<evidence type="ECO:0000313" key="5">
    <source>
        <dbReference type="Proteomes" id="UP000001600"/>
    </source>
</evidence>
<dbReference type="PANTHER" id="PTHR22789">
    <property type="entry name" value="FUCULOSE PHOSPHATE ALDOLASE"/>
    <property type="match status" value="1"/>
</dbReference>
<reference evidence="4 5" key="1">
    <citation type="journal article" date="2009" name="J. Bacteriol.">
        <title>Genome sequences of three Agrobacterium biovars help elucidate the evolution of multichromosome genomes in bacteria.</title>
        <authorList>
            <person name="Slater S.C."/>
            <person name="Goldman B.S."/>
            <person name="Goodner B."/>
            <person name="Setubal J.C."/>
            <person name="Farrand S.K."/>
            <person name="Nester E.W."/>
            <person name="Burr T.J."/>
            <person name="Banta L."/>
            <person name="Dickerman A.W."/>
            <person name="Paulsen I."/>
            <person name="Otten L."/>
            <person name="Suen G."/>
            <person name="Welch R."/>
            <person name="Almeida N.F."/>
            <person name="Arnold F."/>
            <person name="Burton O.T."/>
            <person name="Du Z."/>
            <person name="Ewing A."/>
            <person name="Godsy E."/>
            <person name="Heisel S."/>
            <person name="Houmiel K.L."/>
            <person name="Jhaveri J."/>
            <person name="Lu J."/>
            <person name="Miller N.M."/>
            <person name="Norton S."/>
            <person name="Chen Q."/>
            <person name="Phoolcharoen W."/>
            <person name="Ohlin V."/>
            <person name="Ondrusek D."/>
            <person name="Pride N."/>
            <person name="Stricklin S.L."/>
            <person name="Sun J."/>
            <person name="Wheeler C."/>
            <person name="Wilson L."/>
            <person name="Zhu H."/>
            <person name="Wood D.W."/>
        </authorList>
    </citation>
    <scope>NUCLEOTIDE SEQUENCE [LARGE SCALE GENOMIC DNA]</scope>
    <source>
        <strain evidence="5">K84 / ATCC BAA-868</strain>
        <plasmid evidence="4 5">pAtK84c</plasmid>
    </source>
</reference>
<dbReference type="InterPro" id="IPR001303">
    <property type="entry name" value="Aldolase_II/adducin_N"/>
</dbReference>
<evidence type="ECO:0000256" key="2">
    <source>
        <dbReference type="ARBA" id="ARBA00023239"/>
    </source>
</evidence>
<dbReference type="Gene3D" id="3.40.225.10">
    <property type="entry name" value="Class II aldolase/adducin N-terminal domain"/>
    <property type="match status" value="1"/>
</dbReference>
<evidence type="ECO:0000259" key="3">
    <source>
        <dbReference type="SMART" id="SM01007"/>
    </source>
</evidence>
<dbReference type="GO" id="GO:0046872">
    <property type="term" value="F:metal ion binding"/>
    <property type="evidence" value="ECO:0007669"/>
    <property type="project" value="UniProtKB-KW"/>
</dbReference>
<dbReference type="InterPro" id="IPR050197">
    <property type="entry name" value="Aldolase_class_II_sugar_metab"/>
</dbReference>
<dbReference type="HOGENOM" id="CLU_006033_2_2_5"/>
<dbReference type="GO" id="GO:0016832">
    <property type="term" value="F:aldehyde-lyase activity"/>
    <property type="evidence" value="ECO:0007669"/>
    <property type="project" value="TreeGrafter"/>
</dbReference>
<dbReference type="AlphaFoldDB" id="B9JPV7"/>
<keyword evidence="2" id="KW-0456">Lyase</keyword>
<dbReference type="SUPFAM" id="SSF53639">
    <property type="entry name" value="AraD/HMP-PK domain-like"/>
    <property type="match status" value="1"/>
</dbReference>
<feature type="domain" description="Class II aldolase/adducin N-terminal" evidence="3">
    <location>
        <begin position="9"/>
        <end position="193"/>
    </location>
</feature>
<geneLocation type="plasmid" evidence="4 5">
    <name>pAtK84c</name>
</geneLocation>
<dbReference type="SMART" id="SM01007">
    <property type="entry name" value="Aldolase_II"/>
    <property type="match status" value="1"/>
</dbReference>
<dbReference type="KEGG" id="ara:Arad_12120"/>
<protein>
    <submittedName>
        <fullName evidence="4">Ribulose-5-phosphate 4-epimerase</fullName>
    </submittedName>
</protein>
<dbReference type="GO" id="GO:0019323">
    <property type="term" value="P:pentose catabolic process"/>
    <property type="evidence" value="ECO:0007669"/>
    <property type="project" value="TreeGrafter"/>
</dbReference>
<keyword evidence="4" id="KW-0614">Plasmid</keyword>
<evidence type="ECO:0000256" key="1">
    <source>
        <dbReference type="ARBA" id="ARBA00022723"/>
    </source>
</evidence>
<dbReference type="PANTHER" id="PTHR22789:SF0">
    <property type="entry name" value="3-OXO-TETRONATE 4-PHOSPHATE DECARBOXYLASE-RELATED"/>
    <property type="match status" value="1"/>
</dbReference>
<dbReference type="GO" id="GO:0005829">
    <property type="term" value="C:cytosol"/>
    <property type="evidence" value="ECO:0007669"/>
    <property type="project" value="TreeGrafter"/>
</dbReference>
<sequence>MVIKADIVRDLVVANRILAHEAVVDSYGHVSVRDPERNDRFLLSRSVSPEQVQTDDVLTFDTRGEPVEATKTALYSERVIHAAIYRDRPDVHAVVHGHAQEVLPFTVTDVRLRPVLHVAAIIGADIPVWDMRDAFGDTDLLVTTMDHANDLSARLAQNRVVLMRGHGFTATGISLEHVVRTSYYLKVNARLQREASALGTITFLTQGEVDAAIARMGSMRATPRVWRNWAIRCGAGNLFSDEVAP</sequence>
<gene>
    <name evidence="4" type="ordered locus">Arad_12120</name>
</gene>
<name>B9JPV7_RHIR8</name>
<keyword evidence="1" id="KW-0479">Metal-binding</keyword>
<evidence type="ECO:0000313" key="4">
    <source>
        <dbReference type="EMBL" id="ACM31176.1"/>
    </source>
</evidence>
<organism evidence="4 5">
    <name type="scientific">Rhizobium rhizogenes (strain K84 / ATCC BAA-868)</name>
    <name type="common">Agrobacterium radiobacter</name>
    <dbReference type="NCBI Taxonomy" id="311403"/>
    <lineage>
        <taxon>Bacteria</taxon>
        <taxon>Pseudomonadati</taxon>
        <taxon>Pseudomonadota</taxon>
        <taxon>Alphaproteobacteria</taxon>
        <taxon>Hyphomicrobiales</taxon>
        <taxon>Rhizobiaceae</taxon>
        <taxon>Rhizobium/Agrobacterium group</taxon>
        <taxon>Rhizobium</taxon>
    </lineage>
</organism>
<dbReference type="Pfam" id="PF00596">
    <property type="entry name" value="Aldolase_II"/>
    <property type="match status" value="1"/>
</dbReference>
<accession>B9JPV7</accession>
<dbReference type="EMBL" id="CP000631">
    <property type="protein sequence ID" value="ACM31176.1"/>
    <property type="molecule type" value="Genomic_DNA"/>
</dbReference>
<dbReference type="Proteomes" id="UP000001600">
    <property type="component" value="Plasmid pAtK84c"/>
</dbReference>
<dbReference type="InterPro" id="IPR036409">
    <property type="entry name" value="Aldolase_II/adducin_N_sf"/>
</dbReference>